<name>A0AAV3XTV9_9CYAN</name>
<evidence type="ECO:0000313" key="1">
    <source>
        <dbReference type="EMBL" id="GET43647.1"/>
    </source>
</evidence>
<proteinExistence type="predicted"/>
<protein>
    <recommendedName>
        <fullName evidence="3">CopG domain protein DNA-binding domain protein</fullName>
    </recommendedName>
</protein>
<keyword evidence="2" id="KW-1185">Reference proteome</keyword>
<accession>A0AAV3XTV9</accession>
<evidence type="ECO:0000313" key="2">
    <source>
        <dbReference type="Proteomes" id="UP001050975"/>
    </source>
</evidence>
<organism evidence="1 2">
    <name type="scientific">Microseira wollei NIES-4236</name>
    <dbReference type="NCBI Taxonomy" id="2530354"/>
    <lineage>
        <taxon>Bacteria</taxon>
        <taxon>Bacillati</taxon>
        <taxon>Cyanobacteriota</taxon>
        <taxon>Cyanophyceae</taxon>
        <taxon>Oscillatoriophycideae</taxon>
        <taxon>Aerosakkonematales</taxon>
        <taxon>Aerosakkonemataceae</taxon>
        <taxon>Microseira</taxon>
    </lineage>
</organism>
<sequence length="65" mass="7426">MKNKALNLRRSERRLNKLRLYSAQKDKTMTQVIEDFIDSLKLENGDSALRAAPLTSTPRPVKPTV</sequence>
<evidence type="ECO:0008006" key="3">
    <source>
        <dbReference type="Google" id="ProtNLM"/>
    </source>
</evidence>
<comment type="caution">
    <text evidence="1">The sequence shown here is derived from an EMBL/GenBank/DDBJ whole genome shotgun (WGS) entry which is preliminary data.</text>
</comment>
<dbReference type="AlphaFoldDB" id="A0AAV3XTV9"/>
<reference evidence="1" key="1">
    <citation type="submission" date="2019-10" db="EMBL/GenBank/DDBJ databases">
        <title>Draft genome sequece of Microseira wollei NIES-4236.</title>
        <authorList>
            <person name="Yamaguchi H."/>
            <person name="Suzuki S."/>
            <person name="Kawachi M."/>
        </authorList>
    </citation>
    <scope>NUCLEOTIDE SEQUENCE</scope>
    <source>
        <strain evidence="1">NIES-4236</strain>
    </source>
</reference>
<dbReference type="Proteomes" id="UP001050975">
    <property type="component" value="Unassembled WGS sequence"/>
</dbReference>
<dbReference type="EMBL" id="BLAY01000239">
    <property type="protein sequence ID" value="GET43647.1"/>
    <property type="molecule type" value="Genomic_DNA"/>
</dbReference>
<gene>
    <name evidence="1" type="ORF">MiSe_84720</name>
</gene>